<comment type="caution">
    <text evidence="2">The sequence shown here is derived from an EMBL/GenBank/DDBJ whole genome shotgun (WGS) entry which is preliminary data.</text>
</comment>
<reference evidence="2 3" key="1">
    <citation type="journal article" date="2016" name="Nat. Commun.">
        <title>Thousands of microbial genomes shed light on interconnected biogeochemical processes in an aquifer system.</title>
        <authorList>
            <person name="Anantharaman K."/>
            <person name="Brown C.T."/>
            <person name="Hug L.A."/>
            <person name="Sharon I."/>
            <person name="Castelle C.J."/>
            <person name="Probst A.J."/>
            <person name="Thomas B.C."/>
            <person name="Singh A."/>
            <person name="Wilkins M.J."/>
            <person name="Karaoz U."/>
            <person name="Brodie E.L."/>
            <person name="Williams K.H."/>
            <person name="Hubbard S.S."/>
            <person name="Banfield J.F."/>
        </authorList>
    </citation>
    <scope>NUCLEOTIDE SEQUENCE [LARGE SCALE GENOMIC DNA]</scope>
</reference>
<evidence type="ECO:0000313" key="2">
    <source>
        <dbReference type="EMBL" id="OGC51444.1"/>
    </source>
</evidence>
<evidence type="ECO:0000313" key="3">
    <source>
        <dbReference type="Proteomes" id="UP000178771"/>
    </source>
</evidence>
<dbReference type="EMBL" id="MEVH01000022">
    <property type="protein sequence ID" value="OGC51444.1"/>
    <property type="molecule type" value="Genomic_DNA"/>
</dbReference>
<dbReference type="Proteomes" id="UP000178771">
    <property type="component" value="Unassembled WGS sequence"/>
</dbReference>
<name>A0A1F4V2L7_UNCKA</name>
<sequence>MDELLESTPLSNEPNPTTESNLPTIFGLRTACRGNFERLKNKEEITEDFFWDIDLALWAVPNPIFEHLLCRAEDPPIEGDEYPYYFQLAQALSLFYKKLPSQISQAGFSTYNENASIWVIDPTTIMGRIGQMPPLIAANLVRLQTNSEAKDLIKTGTTAGNQYWYIKVPQENQSLS</sequence>
<protein>
    <submittedName>
        <fullName evidence="2">Uncharacterized protein</fullName>
    </submittedName>
</protein>
<gene>
    <name evidence="2" type="ORF">A2982_02655</name>
</gene>
<dbReference type="AlphaFoldDB" id="A0A1F4V2L7"/>
<organism evidence="2 3">
    <name type="scientific">candidate division WWE3 bacterium RIFCSPLOWO2_01_FULL_39_13</name>
    <dbReference type="NCBI Taxonomy" id="1802624"/>
    <lineage>
        <taxon>Bacteria</taxon>
        <taxon>Katanobacteria</taxon>
    </lineage>
</organism>
<accession>A0A1F4V2L7</accession>
<dbReference type="STRING" id="1802624.A2982_02655"/>
<proteinExistence type="predicted"/>
<evidence type="ECO:0000256" key="1">
    <source>
        <dbReference type="SAM" id="MobiDB-lite"/>
    </source>
</evidence>
<feature type="region of interest" description="Disordered" evidence="1">
    <location>
        <begin position="1"/>
        <end position="22"/>
    </location>
</feature>
<feature type="compositionally biased region" description="Polar residues" evidence="1">
    <location>
        <begin position="8"/>
        <end position="22"/>
    </location>
</feature>